<dbReference type="AlphaFoldDB" id="A0AB40AS35"/>
<dbReference type="Proteomes" id="UP001515500">
    <property type="component" value="Unplaced"/>
</dbReference>
<dbReference type="GeneID" id="120253489"/>
<dbReference type="GO" id="GO:0009543">
    <property type="term" value="C:chloroplast thylakoid lumen"/>
    <property type="evidence" value="ECO:0007669"/>
    <property type="project" value="EnsemblPlants"/>
</dbReference>
<evidence type="ECO:0000256" key="1">
    <source>
        <dbReference type="SAM" id="MobiDB-lite"/>
    </source>
</evidence>
<dbReference type="RefSeq" id="XP_039117758.1">
    <property type="nucleotide sequence ID" value="XM_039261824.1"/>
</dbReference>
<proteinExistence type="predicted"/>
<feature type="region of interest" description="Disordered" evidence="1">
    <location>
        <begin position="1"/>
        <end position="27"/>
    </location>
</feature>
<keyword evidence="2" id="KW-1185">Reference proteome</keyword>
<name>A0AB40AS35_DIOCR</name>
<evidence type="ECO:0000313" key="3">
    <source>
        <dbReference type="RefSeq" id="XP_039117758.1"/>
    </source>
</evidence>
<gene>
    <name evidence="3" type="primary">LOC120253489</name>
</gene>
<dbReference type="PANTHER" id="PTHR37182:SF2">
    <property type="entry name" value="F24J8.11 PROTEIN"/>
    <property type="match status" value="1"/>
</dbReference>
<protein>
    <submittedName>
        <fullName evidence="3">Uncharacterized protein LOC120253489</fullName>
    </submittedName>
</protein>
<feature type="compositionally biased region" description="Low complexity" evidence="1">
    <location>
        <begin position="13"/>
        <end position="23"/>
    </location>
</feature>
<accession>A0AB40AS35</accession>
<reference evidence="3" key="1">
    <citation type="submission" date="2025-08" db="UniProtKB">
        <authorList>
            <consortium name="RefSeq"/>
        </authorList>
    </citation>
    <scope>IDENTIFICATION</scope>
</reference>
<evidence type="ECO:0000313" key="2">
    <source>
        <dbReference type="Proteomes" id="UP001515500"/>
    </source>
</evidence>
<sequence>MANHLARPPPSATSPLPISSPTTPKKPHFLIPNLHHRRTFTNSLIGVATVMFIGAESAKAAARRPPPPSPEEKIDPNVSGVTAKVLASKKRKEAMKAEIAKLREKGKVIE</sequence>
<dbReference type="PANTHER" id="PTHR37182">
    <property type="entry name" value="F24J8.11 PROTEIN"/>
    <property type="match status" value="1"/>
</dbReference>
<organism evidence="2 3">
    <name type="scientific">Dioscorea cayennensis subsp. rotundata</name>
    <name type="common">White Guinea yam</name>
    <name type="synonym">Dioscorea rotundata</name>
    <dbReference type="NCBI Taxonomy" id="55577"/>
    <lineage>
        <taxon>Eukaryota</taxon>
        <taxon>Viridiplantae</taxon>
        <taxon>Streptophyta</taxon>
        <taxon>Embryophyta</taxon>
        <taxon>Tracheophyta</taxon>
        <taxon>Spermatophyta</taxon>
        <taxon>Magnoliopsida</taxon>
        <taxon>Liliopsida</taxon>
        <taxon>Dioscoreales</taxon>
        <taxon>Dioscoreaceae</taxon>
        <taxon>Dioscorea</taxon>
    </lineage>
</organism>